<feature type="signal peptide" evidence="1">
    <location>
        <begin position="1"/>
        <end position="20"/>
    </location>
</feature>
<protein>
    <submittedName>
        <fullName evidence="2">Uncharacterized protein</fullName>
    </submittedName>
</protein>
<accession>A0A8J6QIF0</accession>
<keyword evidence="1" id="KW-0732">Signal</keyword>
<comment type="caution">
    <text evidence="2">The sequence shown here is derived from an EMBL/GenBank/DDBJ whole genome shotgun (WGS) entry which is preliminary data.</text>
</comment>
<evidence type="ECO:0000313" key="3">
    <source>
        <dbReference type="Proteomes" id="UP000602057"/>
    </source>
</evidence>
<dbReference type="AlphaFoldDB" id="A0A8J6QIF0"/>
<dbReference type="EMBL" id="JACVXC010000008">
    <property type="protein sequence ID" value="MBD0836928.1"/>
    <property type="molecule type" value="Genomic_DNA"/>
</dbReference>
<sequence length="260" mass="30159">MIRKLHLCFLLFFLGSSLTTKLLSQNIQRVRIDFTVPGKLTRPLLFSFTKDNSATDNYDYGYDAINYTQYPYDLNWVINDLNCTIQAVGAYDDSKKYPLWLFMSTEEDFFISFNRLENFDTPIDVFIYDKKENTYTRINDSNFKSHVTKGEHDDRFYLAFKSENTISSTSAAKTLSTEDEILKNTKIQYLRNSKELYIDTNGLTSIKEIALTNVNGQRLFSTRNINDTHIKVPIHQMGSQLVFVNVITDIGQTTKQLIIH</sequence>
<dbReference type="RefSeq" id="WP_188217419.1">
    <property type="nucleotide sequence ID" value="NZ_BAABGH010000002.1"/>
</dbReference>
<proteinExistence type="predicted"/>
<keyword evidence="3" id="KW-1185">Reference proteome</keyword>
<gene>
    <name evidence="2" type="ORF">ICJ84_15940</name>
</gene>
<organism evidence="2 3">
    <name type="scientific">Aestuariibaculum suncheonense</name>
    <dbReference type="NCBI Taxonomy" id="1028745"/>
    <lineage>
        <taxon>Bacteria</taxon>
        <taxon>Pseudomonadati</taxon>
        <taxon>Bacteroidota</taxon>
        <taxon>Flavobacteriia</taxon>
        <taxon>Flavobacteriales</taxon>
        <taxon>Flavobacteriaceae</taxon>
    </lineage>
</organism>
<name>A0A8J6QIF0_9FLAO</name>
<evidence type="ECO:0000256" key="1">
    <source>
        <dbReference type="SAM" id="SignalP"/>
    </source>
</evidence>
<reference evidence="2" key="2">
    <citation type="submission" date="2020-09" db="EMBL/GenBank/DDBJ databases">
        <authorList>
            <person name="Wu Z."/>
        </authorList>
    </citation>
    <scope>NUCLEOTIDE SEQUENCE</scope>
    <source>
        <strain evidence="2">SC17</strain>
    </source>
</reference>
<evidence type="ECO:0000313" key="2">
    <source>
        <dbReference type="EMBL" id="MBD0836928.1"/>
    </source>
</evidence>
<feature type="chain" id="PRO_5035326653" evidence="1">
    <location>
        <begin position="21"/>
        <end position="260"/>
    </location>
</feature>
<reference evidence="2" key="1">
    <citation type="journal article" date="2013" name="Int. J. Syst. Evol. Microbiol.">
        <title>Aestuariibaculum suncheonense gen. nov., sp. nov., a marine bacterium of the family Flavobacteriaceae isolated from a tidal flat and emended descriptions of the genera Gaetbulibacter and Tamlana.</title>
        <authorList>
            <person name="Jeong S.H."/>
            <person name="Park M.S."/>
            <person name="Jin H.M."/>
            <person name="Lee K."/>
            <person name="Park W."/>
            <person name="Jeon C.O."/>
        </authorList>
    </citation>
    <scope>NUCLEOTIDE SEQUENCE</scope>
    <source>
        <strain evidence="2">SC17</strain>
    </source>
</reference>
<dbReference type="Proteomes" id="UP000602057">
    <property type="component" value="Unassembled WGS sequence"/>
</dbReference>